<comment type="subunit">
    <text evidence="5">G proteins are composed of 3 units; alpha, beta and gamma.</text>
</comment>
<dbReference type="STRING" id="46731.A0A3M6TYF1"/>
<dbReference type="Gene3D" id="4.10.260.10">
    <property type="entry name" value="Transducin (heterotrimeric G protein), gamma chain"/>
    <property type="match status" value="1"/>
</dbReference>
<gene>
    <name evidence="8" type="ORF">pdam_00000526</name>
</gene>
<dbReference type="PANTHER" id="PTHR13809">
    <property type="entry name" value="GUANINE NUCLEOTIDE-BINDING PROTEIN GAMMA SUBUNIT"/>
    <property type="match status" value="1"/>
</dbReference>
<evidence type="ECO:0000259" key="7">
    <source>
        <dbReference type="PROSITE" id="PS50058"/>
    </source>
</evidence>
<dbReference type="GO" id="GO:0007186">
    <property type="term" value="P:G protein-coupled receptor signaling pathway"/>
    <property type="evidence" value="ECO:0007669"/>
    <property type="project" value="InterPro"/>
</dbReference>
<dbReference type="Proteomes" id="UP000275408">
    <property type="component" value="Unassembled WGS sequence"/>
</dbReference>
<comment type="similarity">
    <text evidence="1 5">Belongs to the G protein gamma family.</text>
</comment>
<dbReference type="AlphaFoldDB" id="A0A3M6TYF1"/>
<comment type="subcellular location">
    <subcellularLocation>
        <location evidence="5">Cell membrane</location>
        <topology evidence="5">Lipid-anchor</topology>
        <orientation evidence="5">Cytoplasmic side</orientation>
    </subcellularLocation>
</comment>
<evidence type="ECO:0000256" key="4">
    <source>
        <dbReference type="ARBA" id="ARBA00023224"/>
    </source>
</evidence>
<keyword evidence="2 5" id="KW-1003">Cell membrane</keyword>
<name>A0A3M6TYF1_POCDA</name>
<dbReference type="GO" id="GO:0005834">
    <property type="term" value="C:heterotrimeric G-protein complex"/>
    <property type="evidence" value="ECO:0007669"/>
    <property type="project" value="InterPro"/>
</dbReference>
<protein>
    <recommendedName>
        <fullName evidence="5">Guanine nucleotide-binding protein subunit gamma</fullName>
    </recommendedName>
</protein>
<feature type="region of interest" description="Disordered" evidence="6">
    <location>
        <begin position="38"/>
        <end position="64"/>
    </location>
</feature>
<reference evidence="8 9" key="1">
    <citation type="journal article" date="2018" name="Sci. Rep.">
        <title>Comparative analysis of the Pocillopora damicornis genome highlights role of immune system in coral evolution.</title>
        <authorList>
            <person name="Cunning R."/>
            <person name="Bay R.A."/>
            <person name="Gillette P."/>
            <person name="Baker A.C."/>
            <person name="Traylor-Knowles N."/>
        </authorList>
    </citation>
    <scope>NUCLEOTIDE SEQUENCE [LARGE SCALE GENOMIC DNA]</scope>
    <source>
        <strain evidence="8">RSMAS</strain>
        <tissue evidence="8">Whole animal</tissue>
    </source>
</reference>
<dbReference type="SMART" id="SM01224">
    <property type="entry name" value="G_gamma"/>
    <property type="match status" value="1"/>
</dbReference>
<comment type="caution">
    <text evidence="8">The sequence shown here is derived from an EMBL/GenBank/DDBJ whole genome shotgun (WGS) entry which is preliminary data.</text>
</comment>
<evidence type="ECO:0000256" key="6">
    <source>
        <dbReference type="SAM" id="MobiDB-lite"/>
    </source>
</evidence>
<keyword evidence="9" id="KW-1185">Reference proteome</keyword>
<feature type="compositionally biased region" description="Basic and acidic residues" evidence="6">
    <location>
        <begin position="43"/>
        <end position="64"/>
    </location>
</feature>
<dbReference type="SUPFAM" id="SSF48670">
    <property type="entry name" value="Transducin (heterotrimeric G protein), gamma chain"/>
    <property type="match status" value="1"/>
</dbReference>
<sequence length="64" mass="7501">MDRTQMLKTVESLRDQLRISRLPVSICSNELKEYCTQNGTKDPLIHPPERRENPFAEKQKCTIL</sequence>
<evidence type="ECO:0000256" key="2">
    <source>
        <dbReference type="ARBA" id="ARBA00022475"/>
    </source>
</evidence>
<keyword evidence="3 5" id="KW-0472">Membrane</keyword>
<evidence type="ECO:0000256" key="3">
    <source>
        <dbReference type="ARBA" id="ARBA00023136"/>
    </source>
</evidence>
<organism evidence="8 9">
    <name type="scientific">Pocillopora damicornis</name>
    <name type="common">Cauliflower coral</name>
    <name type="synonym">Millepora damicornis</name>
    <dbReference type="NCBI Taxonomy" id="46731"/>
    <lineage>
        <taxon>Eukaryota</taxon>
        <taxon>Metazoa</taxon>
        <taxon>Cnidaria</taxon>
        <taxon>Anthozoa</taxon>
        <taxon>Hexacorallia</taxon>
        <taxon>Scleractinia</taxon>
        <taxon>Astrocoeniina</taxon>
        <taxon>Pocilloporidae</taxon>
        <taxon>Pocillopora</taxon>
    </lineage>
</organism>
<feature type="domain" description="G protein gamma" evidence="7">
    <location>
        <begin position="1"/>
        <end position="64"/>
    </location>
</feature>
<dbReference type="EMBL" id="RCHS01002704">
    <property type="protein sequence ID" value="RMX46324.1"/>
    <property type="molecule type" value="Genomic_DNA"/>
</dbReference>
<dbReference type="CDD" id="cd00068">
    <property type="entry name" value="GGL"/>
    <property type="match status" value="1"/>
</dbReference>
<keyword evidence="5" id="KW-0449">Lipoprotein</keyword>
<dbReference type="SMART" id="SM00224">
    <property type="entry name" value="GGL"/>
    <property type="match status" value="1"/>
</dbReference>
<evidence type="ECO:0000256" key="1">
    <source>
        <dbReference type="ARBA" id="ARBA00007431"/>
    </source>
</evidence>
<keyword evidence="4 5" id="KW-0807">Transducer</keyword>
<accession>A0A3M6TYF1</accession>
<dbReference type="InterPro" id="IPR001770">
    <property type="entry name" value="G-protein_gamma"/>
</dbReference>
<dbReference type="PRINTS" id="PR00321">
    <property type="entry name" value="GPROTEING"/>
</dbReference>
<dbReference type="Pfam" id="PF00631">
    <property type="entry name" value="G-gamma"/>
    <property type="match status" value="1"/>
</dbReference>
<evidence type="ECO:0000256" key="5">
    <source>
        <dbReference type="RuleBase" id="RU004973"/>
    </source>
</evidence>
<dbReference type="InterPro" id="IPR015898">
    <property type="entry name" value="G-protein_gamma-like_dom"/>
</dbReference>
<evidence type="ECO:0000313" key="9">
    <source>
        <dbReference type="Proteomes" id="UP000275408"/>
    </source>
</evidence>
<proteinExistence type="inferred from homology"/>
<dbReference type="GO" id="GO:0031681">
    <property type="term" value="F:G-protein beta-subunit binding"/>
    <property type="evidence" value="ECO:0007669"/>
    <property type="project" value="InterPro"/>
</dbReference>
<evidence type="ECO:0000313" key="8">
    <source>
        <dbReference type="EMBL" id="RMX46324.1"/>
    </source>
</evidence>
<dbReference type="InterPro" id="IPR036284">
    <property type="entry name" value="GGL_sf"/>
</dbReference>
<dbReference type="PROSITE" id="PS50058">
    <property type="entry name" value="G_PROTEIN_GAMMA"/>
    <property type="match status" value="1"/>
</dbReference>
<comment type="function">
    <text evidence="5">Guanine nucleotide-binding proteins (G proteins) are involved as a modulator or transducer in various transmembrane signaling systems. The beta and gamma chains are required for the GTPase activity, for replacement of GDP by GTP, and for G protein-effector interaction.</text>
</comment>